<evidence type="ECO:0000313" key="1">
    <source>
        <dbReference type="EMBL" id="MFC5570803.1"/>
    </source>
</evidence>
<keyword evidence="2" id="KW-1185">Reference proteome</keyword>
<reference evidence="2" key="1">
    <citation type="journal article" date="2019" name="Int. J. Syst. Evol. Microbiol.">
        <title>The Global Catalogue of Microorganisms (GCM) 10K type strain sequencing project: providing services to taxonomists for standard genome sequencing and annotation.</title>
        <authorList>
            <consortium name="The Broad Institute Genomics Platform"/>
            <consortium name="The Broad Institute Genome Sequencing Center for Infectious Disease"/>
            <person name="Wu L."/>
            <person name="Ma J."/>
        </authorList>
    </citation>
    <scope>NUCLEOTIDE SEQUENCE [LARGE SCALE GENOMIC DNA]</scope>
    <source>
        <strain evidence="2">KACC 11407</strain>
    </source>
</reference>
<dbReference type="RefSeq" id="WP_386755279.1">
    <property type="nucleotide sequence ID" value="NZ_JBHSNM010000004.1"/>
</dbReference>
<protein>
    <submittedName>
        <fullName evidence="1">Uncharacterized protein</fullName>
    </submittedName>
</protein>
<dbReference type="Proteomes" id="UP001596036">
    <property type="component" value="Unassembled WGS sequence"/>
</dbReference>
<dbReference type="EMBL" id="JBHSNM010000004">
    <property type="protein sequence ID" value="MFC5570803.1"/>
    <property type="molecule type" value="Genomic_DNA"/>
</dbReference>
<evidence type="ECO:0000313" key="2">
    <source>
        <dbReference type="Proteomes" id="UP001596036"/>
    </source>
</evidence>
<name>A0ABW0SP23_9GAMM</name>
<organism evidence="1 2">
    <name type="scientific">Lysobacter yangpyeongensis</name>
    <dbReference type="NCBI Taxonomy" id="346182"/>
    <lineage>
        <taxon>Bacteria</taxon>
        <taxon>Pseudomonadati</taxon>
        <taxon>Pseudomonadota</taxon>
        <taxon>Gammaproteobacteria</taxon>
        <taxon>Lysobacterales</taxon>
        <taxon>Lysobacteraceae</taxon>
        <taxon>Lysobacter</taxon>
    </lineage>
</organism>
<accession>A0ABW0SP23</accession>
<dbReference type="Gene3D" id="3.30.420.10">
    <property type="entry name" value="Ribonuclease H-like superfamily/Ribonuclease H"/>
    <property type="match status" value="1"/>
</dbReference>
<comment type="caution">
    <text evidence="1">The sequence shown here is derived from an EMBL/GenBank/DDBJ whole genome shotgun (WGS) entry which is preliminary data.</text>
</comment>
<dbReference type="InterPro" id="IPR036397">
    <property type="entry name" value="RNaseH_sf"/>
</dbReference>
<gene>
    <name evidence="1" type="ORF">ACFPN1_12105</name>
</gene>
<proteinExistence type="predicted"/>
<sequence length="171" mass="19326">MTRLFLDCEWADEIGRELVSLALVSQDGEIFYAERNPLPSAPSSFVCAVVYPLLDRGPAALPDAVFADNLRNFLSSFCEPLVLADDALDFKMLTHALSGFGRMRLSPTPPYRQMLVTFGDVLTRIEDYFETRPEARMKRHHARVDAEALRWAFEQAMRRGSRGFSGGMTFI</sequence>